<dbReference type="EC" id="2.7.1.24" evidence="6 7"/>
<name>A0A1D7TFX3_9BACT</name>
<keyword evidence="6 8" id="KW-0418">Kinase</keyword>
<evidence type="ECO:0000256" key="4">
    <source>
        <dbReference type="ARBA" id="ARBA00022840"/>
    </source>
</evidence>
<dbReference type="PANTHER" id="PTHR10695:SF46">
    <property type="entry name" value="BIFUNCTIONAL COENZYME A SYNTHASE-RELATED"/>
    <property type="match status" value="1"/>
</dbReference>
<organism evidence="8 9">
    <name type="scientific">Sulfurospirillum halorespirans DSM 13726</name>
    <dbReference type="NCBI Taxonomy" id="1193502"/>
    <lineage>
        <taxon>Bacteria</taxon>
        <taxon>Pseudomonadati</taxon>
        <taxon>Campylobacterota</taxon>
        <taxon>Epsilonproteobacteria</taxon>
        <taxon>Campylobacterales</taxon>
        <taxon>Sulfurospirillaceae</taxon>
        <taxon>Sulfurospirillum</taxon>
    </lineage>
</organism>
<dbReference type="STRING" id="1193502.SHALO_0114"/>
<dbReference type="GO" id="GO:0004140">
    <property type="term" value="F:dephospho-CoA kinase activity"/>
    <property type="evidence" value="ECO:0007669"/>
    <property type="project" value="UniProtKB-UniRule"/>
</dbReference>
<evidence type="ECO:0000256" key="2">
    <source>
        <dbReference type="ARBA" id="ARBA00022679"/>
    </source>
</evidence>
<dbReference type="PROSITE" id="PS51219">
    <property type="entry name" value="DPCK"/>
    <property type="match status" value="1"/>
</dbReference>
<evidence type="ECO:0000256" key="3">
    <source>
        <dbReference type="ARBA" id="ARBA00022741"/>
    </source>
</evidence>
<keyword evidence="5 6" id="KW-0173">Coenzyme A biosynthesis</keyword>
<dbReference type="EMBL" id="CP017111">
    <property type="protein sequence ID" value="AOO63912.1"/>
    <property type="molecule type" value="Genomic_DNA"/>
</dbReference>
<feature type="binding site" evidence="6">
    <location>
        <begin position="14"/>
        <end position="19"/>
    </location>
    <ligand>
        <name>ATP</name>
        <dbReference type="ChEBI" id="CHEBI:30616"/>
    </ligand>
</feature>
<keyword evidence="3 6" id="KW-0547">Nucleotide-binding</keyword>
<dbReference type="UniPathway" id="UPA00241">
    <property type="reaction ID" value="UER00356"/>
</dbReference>
<evidence type="ECO:0000256" key="6">
    <source>
        <dbReference type="HAMAP-Rule" id="MF_00376"/>
    </source>
</evidence>
<dbReference type="Gene3D" id="3.40.50.300">
    <property type="entry name" value="P-loop containing nucleotide triphosphate hydrolases"/>
    <property type="match status" value="1"/>
</dbReference>
<dbReference type="KEGG" id="shal:SHALO_0114"/>
<keyword evidence="9" id="KW-1185">Reference proteome</keyword>
<evidence type="ECO:0000313" key="9">
    <source>
        <dbReference type="Proteomes" id="UP000094609"/>
    </source>
</evidence>
<evidence type="ECO:0000256" key="1">
    <source>
        <dbReference type="ARBA" id="ARBA00009018"/>
    </source>
</evidence>
<dbReference type="Pfam" id="PF01121">
    <property type="entry name" value="CoaE"/>
    <property type="match status" value="1"/>
</dbReference>
<reference evidence="9" key="1">
    <citation type="submission" date="2016-08" db="EMBL/GenBank/DDBJ databases">
        <title>Complete genome sequence of the organohalide-respiring Epsilonproteobacterium Sulfurospirillum halorespirans.</title>
        <authorList>
            <person name="Goris T."/>
            <person name="Zimmermann J."/>
            <person name="Schenz B."/>
            <person name="Lemos M."/>
            <person name="Hackermueller J."/>
            <person name="Diekert G."/>
        </authorList>
    </citation>
    <scope>NUCLEOTIDE SEQUENCE [LARGE SCALE GENOMIC DNA]</scope>
    <source>
        <strain>DSM 13726</strain>
        <strain evidence="9">PCE-M2</strain>
    </source>
</reference>
<dbReference type="SUPFAM" id="SSF52540">
    <property type="entry name" value="P-loop containing nucleoside triphosphate hydrolases"/>
    <property type="match status" value="1"/>
</dbReference>
<dbReference type="GO" id="GO:0005737">
    <property type="term" value="C:cytoplasm"/>
    <property type="evidence" value="ECO:0007669"/>
    <property type="project" value="UniProtKB-SubCell"/>
</dbReference>
<dbReference type="NCBIfam" id="TIGR00152">
    <property type="entry name" value="dephospho-CoA kinase"/>
    <property type="match status" value="1"/>
</dbReference>
<dbReference type="PANTHER" id="PTHR10695">
    <property type="entry name" value="DEPHOSPHO-COA KINASE-RELATED"/>
    <property type="match status" value="1"/>
</dbReference>
<dbReference type="InterPro" id="IPR027417">
    <property type="entry name" value="P-loop_NTPase"/>
</dbReference>
<accession>A0A1D7TFX3</accession>
<evidence type="ECO:0000256" key="7">
    <source>
        <dbReference type="NCBIfam" id="TIGR00152"/>
    </source>
</evidence>
<comment type="similarity">
    <text evidence="1 6">Belongs to the CoaE family.</text>
</comment>
<dbReference type="GO" id="GO:0005524">
    <property type="term" value="F:ATP binding"/>
    <property type="evidence" value="ECO:0007669"/>
    <property type="project" value="UniProtKB-UniRule"/>
</dbReference>
<comment type="subcellular location">
    <subcellularLocation>
        <location evidence="6">Cytoplasm</location>
    </subcellularLocation>
</comment>
<dbReference type="AlphaFoldDB" id="A0A1D7TFX3"/>
<evidence type="ECO:0000256" key="5">
    <source>
        <dbReference type="ARBA" id="ARBA00022993"/>
    </source>
</evidence>
<dbReference type="HAMAP" id="MF_00376">
    <property type="entry name" value="Dephospho_CoA_kinase"/>
    <property type="match status" value="1"/>
</dbReference>
<dbReference type="RefSeq" id="WP_025343332.1">
    <property type="nucleotide sequence ID" value="NZ_CP017111.1"/>
</dbReference>
<dbReference type="GO" id="GO:0015937">
    <property type="term" value="P:coenzyme A biosynthetic process"/>
    <property type="evidence" value="ECO:0007669"/>
    <property type="project" value="UniProtKB-UniRule"/>
</dbReference>
<dbReference type="InterPro" id="IPR001977">
    <property type="entry name" value="Depp_CoAkinase"/>
</dbReference>
<dbReference type="PATRIC" id="fig|1193502.14.peg.117"/>
<gene>
    <name evidence="6" type="primary">coaE</name>
    <name evidence="8" type="ORF">SHALO_0114</name>
</gene>
<keyword evidence="2 6" id="KW-0808">Transferase</keyword>
<comment type="catalytic activity">
    <reaction evidence="6">
        <text>3'-dephospho-CoA + ATP = ADP + CoA + H(+)</text>
        <dbReference type="Rhea" id="RHEA:18245"/>
        <dbReference type="ChEBI" id="CHEBI:15378"/>
        <dbReference type="ChEBI" id="CHEBI:30616"/>
        <dbReference type="ChEBI" id="CHEBI:57287"/>
        <dbReference type="ChEBI" id="CHEBI:57328"/>
        <dbReference type="ChEBI" id="CHEBI:456216"/>
        <dbReference type="EC" id="2.7.1.24"/>
    </reaction>
</comment>
<dbReference type="CDD" id="cd02022">
    <property type="entry name" value="DPCK"/>
    <property type="match status" value="1"/>
</dbReference>
<keyword evidence="6" id="KW-0963">Cytoplasm</keyword>
<dbReference type="Proteomes" id="UP000094609">
    <property type="component" value="Chromosome"/>
</dbReference>
<sequence>MAYEHAIVLTGGIATGKSTVSSMLKSHGFDVIDADVIAKEVLPLHVKEVEALFGDRVIKEGTIDRKALGALIFNDKKEREKLNAFLHPLIRQEIFRRCDLLEAKQKPYIIDIPLYFESDGYACKLVAVVYAPVEVQRKRLMVRENFTKEEAQKRIDAQISIEEKKILADFLINNSFDMKFLESEIEKFIKFVRGIYAHCKI</sequence>
<proteinExistence type="inferred from homology"/>
<protein>
    <recommendedName>
        <fullName evidence="6 7">Dephospho-CoA kinase</fullName>
        <ecNumber evidence="6 7">2.7.1.24</ecNumber>
    </recommendedName>
    <alternativeName>
        <fullName evidence="6">Dephosphocoenzyme A kinase</fullName>
    </alternativeName>
</protein>
<comment type="function">
    <text evidence="6">Catalyzes the phosphorylation of the 3'-hydroxyl group of dephosphocoenzyme A to form coenzyme A.</text>
</comment>
<evidence type="ECO:0000313" key="8">
    <source>
        <dbReference type="EMBL" id="AOO63912.1"/>
    </source>
</evidence>
<keyword evidence="4 6" id="KW-0067">ATP-binding</keyword>
<comment type="pathway">
    <text evidence="6">Cofactor biosynthesis; coenzyme A biosynthesis; CoA from (R)-pantothenate: step 5/5.</text>
</comment>